<dbReference type="InterPro" id="IPR037198">
    <property type="entry name" value="MutL_C_sf"/>
</dbReference>
<dbReference type="Pfam" id="PF13589">
    <property type="entry name" value="HATPase_c_3"/>
    <property type="match status" value="1"/>
</dbReference>
<dbReference type="Gene3D" id="3.30.565.10">
    <property type="entry name" value="Histidine kinase-like ATPase, C-terminal domain"/>
    <property type="match status" value="1"/>
</dbReference>
<dbReference type="SUPFAM" id="SSF54211">
    <property type="entry name" value="Ribosomal protein S5 domain 2-like"/>
    <property type="match status" value="1"/>
</dbReference>
<name>A0A3P1UT00_9FUSO</name>
<evidence type="ECO:0000256" key="3">
    <source>
        <dbReference type="ARBA" id="ARBA00023204"/>
    </source>
</evidence>
<dbReference type="AlphaFoldDB" id="A0A3P1UT00"/>
<dbReference type="EMBL" id="RQYY01000015">
    <property type="protein sequence ID" value="RRD23623.1"/>
    <property type="molecule type" value="Genomic_DNA"/>
</dbReference>
<sequence length="645" mass="73990">MSRIRILDESVSNAIAAGEVVENPTSMIKELIENSLDAGSKEIKLEVWNGGLDISISDSGCGMSKEDLLLSIERHATSKIFTKEDLFNIRTYGFRGEALSSIASVSKMILSSRTEDTQNGTQMNVLGGKVTNLKDIQKNVGTQIEIKDLFYNTPARKKFLRKENTEYLNIKDIFLREALANPNVKFILNIEGKESIKTSGNGIENAILEIFGKNYLKNFSKFSLGYLGNANLFKANRDSIFVFINGRSVKSKIVEEAVIAAYHTKLMKGKYPTALIFLDVEPSEIDVNVHPSKKVVKFANQNAIFDLVKGEIDNFFTDDEDFISPYIETENEIEETDTKVENTKNNFLDINDFKDDIQDFSQLSVVAKEDYSKKDYNNIKVEKESIISVNNKIKTFDNVSTDTENNFNQNEIKEDSKNIQNFDTSVKRETFDEVKDKYIFNQEATSRGKIFDDFSSLKNIDFKVIGQVFDTFILVERNGLFEIYDQHIIHERILYEKLKQEYYNNSMSKQNLLVPIRFELDPREKQLALENVQIFSSFGFDIDDFDKNEILLRSIPTMNLRDSYENIFREILDNISKNKDVDIRENIIVSMSCKGAIKANHKLTIEEMYSMVAKLHEVGEYTCPHGRPIIVKMSLLDLEKLFKRK</sequence>
<evidence type="ECO:0000256" key="4">
    <source>
        <dbReference type="HAMAP-Rule" id="MF_00149"/>
    </source>
</evidence>
<dbReference type="OrthoDB" id="9763467at2"/>
<keyword evidence="3 4" id="KW-0234">DNA repair</keyword>
<evidence type="ECO:0000256" key="2">
    <source>
        <dbReference type="ARBA" id="ARBA00022763"/>
    </source>
</evidence>
<dbReference type="Gene3D" id="3.30.1370.100">
    <property type="entry name" value="MutL, C-terminal domain, regulatory subdomain"/>
    <property type="match status" value="1"/>
</dbReference>
<dbReference type="GO" id="GO:0032300">
    <property type="term" value="C:mismatch repair complex"/>
    <property type="evidence" value="ECO:0007669"/>
    <property type="project" value="InterPro"/>
</dbReference>
<dbReference type="Proteomes" id="UP000281534">
    <property type="component" value="Unassembled WGS sequence"/>
</dbReference>
<evidence type="ECO:0000256" key="1">
    <source>
        <dbReference type="ARBA" id="ARBA00006082"/>
    </source>
</evidence>
<dbReference type="GO" id="GO:0005524">
    <property type="term" value="F:ATP binding"/>
    <property type="evidence" value="ECO:0007669"/>
    <property type="project" value="InterPro"/>
</dbReference>
<protein>
    <recommendedName>
        <fullName evidence="4">DNA mismatch repair protein MutL</fullName>
    </recommendedName>
</protein>
<dbReference type="GO" id="GO:0016887">
    <property type="term" value="F:ATP hydrolysis activity"/>
    <property type="evidence" value="ECO:0007669"/>
    <property type="project" value="InterPro"/>
</dbReference>
<comment type="caution">
    <text evidence="7">The sequence shown here is derived from an EMBL/GenBank/DDBJ whole genome shotgun (WGS) entry which is preliminary data.</text>
</comment>
<evidence type="ECO:0000313" key="7">
    <source>
        <dbReference type="EMBL" id="RRD23623.1"/>
    </source>
</evidence>
<dbReference type="InterPro" id="IPR014790">
    <property type="entry name" value="MutL_C"/>
</dbReference>
<dbReference type="InterPro" id="IPR020568">
    <property type="entry name" value="Ribosomal_Su5_D2-typ_SF"/>
</dbReference>
<comment type="function">
    <text evidence="4">This protein is involved in the repair of mismatches in DNA. It is required for dam-dependent methyl-directed DNA mismatch repair. May act as a 'molecular matchmaker', a protein that promotes the formation of a stable complex between two or more DNA-binding proteins in an ATP-dependent manner without itself being part of a final effector complex.</text>
</comment>
<dbReference type="Pfam" id="PF01119">
    <property type="entry name" value="DNA_mis_repair"/>
    <property type="match status" value="1"/>
</dbReference>
<dbReference type="InterPro" id="IPR014762">
    <property type="entry name" value="DNA_mismatch_repair_CS"/>
</dbReference>
<dbReference type="InterPro" id="IPR042121">
    <property type="entry name" value="MutL_C_regsub"/>
</dbReference>
<dbReference type="SUPFAM" id="SSF55874">
    <property type="entry name" value="ATPase domain of HSP90 chaperone/DNA topoisomerase II/histidine kinase"/>
    <property type="match status" value="1"/>
</dbReference>
<dbReference type="InterPro" id="IPR013507">
    <property type="entry name" value="DNA_mismatch_S5_2-like"/>
</dbReference>
<dbReference type="NCBIfam" id="TIGR00585">
    <property type="entry name" value="mutl"/>
    <property type="match status" value="1"/>
</dbReference>
<dbReference type="GO" id="GO:0004519">
    <property type="term" value="F:endonuclease activity"/>
    <property type="evidence" value="ECO:0007669"/>
    <property type="project" value="UniProtKB-KW"/>
</dbReference>
<dbReference type="GO" id="GO:0006298">
    <property type="term" value="P:mismatch repair"/>
    <property type="evidence" value="ECO:0007669"/>
    <property type="project" value="UniProtKB-UniRule"/>
</dbReference>
<dbReference type="FunFam" id="3.30.565.10:FF:000003">
    <property type="entry name" value="DNA mismatch repair endonuclease MutL"/>
    <property type="match status" value="1"/>
</dbReference>
<dbReference type="PROSITE" id="PS00058">
    <property type="entry name" value="DNA_MISMATCH_REPAIR_1"/>
    <property type="match status" value="1"/>
</dbReference>
<dbReference type="InterPro" id="IPR020667">
    <property type="entry name" value="DNA_mismatch_repair_MutL"/>
</dbReference>
<dbReference type="Pfam" id="PF08676">
    <property type="entry name" value="MutL_C"/>
    <property type="match status" value="1"/>
</dbReference>
<keyword evidence="2 4" id="KW-0227">DNA damage</keyword>
<dbReference type="PANTHER" id="PTHR10073:SF12">
    <property type="entry name" value="DNA MISMATCH REPAIR PROTEIN MLH1"/>
    <property type="match status" value="1"/>
</dbReference>
<dbReference type="CDD" id="cd16926">
    <property type="entry name" value="HATPase_MutL-MLH-PMS-like"/>
    <property type="match status" value="1"/>
</dbReference>
<evidence type="ECO:0000259" key="5">
    <source>
        <dbReference type="SMART" id="SM00853"/>
    </source>
</evidence>
<dbReference type="InterPro" id="IPR036890">
    <property type="entry name" value="HATPase_C_sf"/>
</dbReference>
<gene>
    <name evidence="4 7" type="primary">mutL</name>
    <name evidence="7" type="ORF">EII27_08260</name>
</gene>
<accession>A0A3P1UT00</accession>
<dbReference type="Gene3D" id="3.30.1540.20">
    <property type="entry name" value="MutL, C-terminal domain, dimerisation subdomain"/>
    <property type="match status" value="1"/>
</dbReference>
<dbReference type="CDD" id="cd00782">
    <property type="entry name" value="MutL_Trans"/>
    <property type="match status" value="1"/>
</dbReference>
<proteinExistence type="inferred from homology"/>
<organism evidence="7 8">
    <name type="scientific">Fusobacterium canifelinum</name>
    <dbReference type="NCBI Taxonomy" id="285729"/>
    <lineage>
        <taxon>Bacteria</taxon>
        <taxon>Fusobacteriati</taxon>
        <taxon>Fusobacteriota</taxon>
        <taxon>Fusobacteriia</taxon>
        <taxon>Fusobacteriales</taxon>
        <taxon>Fusobacteriaceae</taxon>
        <taxon>Fusobacterium</taxon>
    </lineage>
</organism>
<dbReference type="InterPro" id="IPR038973">
    <property type="entry name" value="MutL/Mlh/Pms-like"/>
</dbReference>
<keyword evidence="7" id="KW-0255">Endonuclease</keyword>
<dbReference type="InterPro" id="IPR042120">
    <property type="entry name" value="MutL_C_dimsub"/>
</dbReference>
<evidence type="ECO:0000259" key="6">
    <source>
        <dbReference type="SMART" id="SM01340"/>
    </source>
</evidence>
<dbReference type="PANTHER" id="PTHR10073">
    <property type="entry name" value="DNA MISMATCH REPAIR PROTEIN MLH, PMS, MUTL"/>
    <property type="match status" value="1"/>
</dbReference>
<dbReference type="Gene3D" id="3.30.230.10">
    <property type="match status" value="1"/>
</dbReference>
<dbReference type="InterPro" id="IPR014721">
    <property type="entry name" value="Ribsml_uS5_D2-typ_fold_subgr"/>
</dbReference>
<dbReference type="SMART" id="SM01340">
    <property type="entry name" value="DNA_mis_repair"/>
    <property type="match status" value="1"/>
</dbReference>
<keyword evidence="7" id="KW-0540">Nuclease</keyword>
<reference evidence="7 8" key="1">
    <citation type="submission" date="2018-11" db="EMBL/GenBank/DDBJ databases">
        <title>Genomes From Bacteria Associated with the Canine Oral Cavity: a Test Case for Automated Genome-Based Taxonomic Assignment.</title>
        <authorList>
            <person name="Coil D.A."/>
            <person name="Jospin G."/>
            <person name="Darling A.E."/>
            <person name="Wallis C."/>
            <person name="Davis I.J."/>
            <person name="Harris S."/>
            <person name="Eisen J.A."/>
            <person name="Holcombe L.J."/>
            <person name="O'Flynn C."/>
        </authorList>
    </citation>
    <scope>NUCLEOTIDE SEQUENCE [LARGE SCALE GENOMIC DNA]</scope>
    <source>
        <strain evidence="7 8">OH4460_COT-188</strain>
    </source>
</reference>
<feature type="domain" description="MutL C-terminal dimerisation" evidence="5">
    <location>
        <begin position="464"/>
        <end position="603"/>
    </location>
</feature>
<dbReference type="GO" id="GO:0030983">
    <property type="term" value="F:mismatched DNA binding"/>
    <property type="evidence" value="ECO:0007669"/>
    <property type="project" value="InterPro"/>
</dbReference>
<evidence type="ECO:0000313" key="8">
    <source>
        <dbReference type="Proteomes" id="UP000281534"/>
    </source>
</evidence>
<dbReference type="InterPro" id="IPR002099">
    <property type="entry name" value="MutL/Mlh/PMS"/>
</dbReference>
<feature type="domain" description="DNA mismatch repair protein S5" evidence="6">
    <location>
        <begin position="207"/>
        <end position="317"/>
    </location>
</feature>
<dbReference type="SMART" id="SM00853">
    <property type="entry name" value="MutL_C"/>
    <property type="match status" value="1"/>
</dbReference>
<dbReference type="RefSeq" id="WP_124797032.1">
    <property type="nucleotide sequence ID" value="NZ_RQYY01000015.1"/>
</dbReference>
<dbReference type="HAMAP" id="MF_00149">
    <property type="entry name" value="DNA_mis_repair"/>
    <property type="match status" value="1"/>
</dbReference>
<dbReference type="SUPFAM" id="SSF118116">
    <property type="entry name" value="DNA mismatch repair protein MutL"/>
    <property type="match status" value="1"/>
</dbReference>
<keyword evidence="7" id="KW-0378">Hydrolase</keyword>
<dbReference type="GO" id="GO:0140664">
    <property type="term" value="F:ATP-dependent DNA damage sensor activity"/>
    <property type="evidence" value="ECO:0007669"/>
    <property type="project" value="InterPro"/>
</dbReference>
<comment type="similarity">
    <text evidence="1 4">Belongs to the DNA mismatch repair MutL/HexB family.</text>
</comment>